<dbReference type="Proteomes" id="UP001357485">
    <property type="component" value="Unassembled WGS sequence"/>
</dbReference>
<name>A0ABR0M909_9PEZI</name>
<proteinExistence type="predicted"/>
<evidence type="ECO:0000313" key="2">
    <source>
        <dbReference type="Proteomes" id="UP001357485"/>
    </source>
</evidence>
<comment type="caution">
    <text evidence="1">The sequence shown here is derived from an EMBL/GenBank/DDBJ whole genome shotgun (WGS) entry which is preliminary data.</text>
</comment>
<evidence type="ECO:0000313" key="1">
    <source>
        <dbReference type="EMBL" id="KAK5289087.1"/>
    </source>
</evidence>
<keyword evidence="2" id="KW-1185">Reference proteome</keyword>
<evidence type="ECO:0008006" key="3">
    <source>
        <dbReference type="Google" id="ProtNLM"/>
    </source>
</evidence>
<dbReference type="EMBL" id="JAVRRA010000305">
    <property type="protein sequence ID" value="KAK5289087.1"/>
    <property type="molecule type" value="Genomic_DNA"/>
</dbReference>
<gene>
    <name evidence="1" type="ORF">LTR16_003150</name>
</gene>
<protein>
    <recommendedName>
        <fullName evidence="3">SprT-like domain-containing protein</fullName>
    </recommendedName>
</protein>
<sequence length="396" mass="46229">MRPADSQVILAMCLNPPRHRHDGHNRHNGYDRQRVPFGRRGKVALRASSSRGTRWTISKEELDILQHPCPKDTRPPRQTFLPLEEAHDQILNMINAIGKDRASDSQNAASQRIKDLWSNDERDNPDVTIKAFNDLAKFLFIGRLQRRACLHWSARSSMPSLGTTSYHADDTIEIELNMPELVRKDGKLRDYKLAWAVLIHGMLHAYIVVMCARGEDWKEPWPHTEGKHSHGHTFRNTLQVIRKKLWLMKDEMEYDNVMDQVHRVRGYSCREYDNGSYREVERRSSDSGIYSYWDYYGRYRRDGHDDCHGQHRRGVHRVQASASHGTPYETSQKELDILQDPDPNAKYPSTPLHRPYSLGYAHDAVQRRVDAIGRRHATENQKTALRRLQDVWDRAR</sequence>
<accession>A0ABR0M909</accession>
<organism evidence="1 2">
    <name type="scientific">Cryomyces antarcticus</name>
    <dbReference type="NCBI Taxonomy" id="329879"/>
    <lineage>
        <taxon>Eukaryota</taxon>
        <taxon>Fungi</taxon>
        <taxon>Dikarya</taxon>
        <taxon>Ascomycota</taxon>
        <taxon>Pezizomycotina</taxon>
        <taxon>Dothideomycetes</taxon>
        <taxon>Dothideomycetes incertae sedis</taxon>
        <taxon>Cryomyces</taxon>
    </lineage>
</organism>
<reference evidence="1 2" key="1">
    <citation type="submission" date="2023-08" db="EMBL/GenBank/DDBJ databases">
        <title>Black Yeasts Isolated from many extreme environments.</title>
        <authorList>
            <person name="Coleine C."/>
            <person name="Stajich J.E."/>
            <person name="Selbmann L."/>
        </authorList>
    </citation>
    <scope>NUCLEOTIDE SEQUENCE [LARGE SCALE GENOMIC DNA]</scope>
    <source>
        <strain evidence="1 2">CCFEE 536</strain>
    </source>
</reference>